<protein>
    <submittedName>
        <fullName evidence="1">Uncharacterized protein</fullName>
    </submittedName>
</protein>
<organism evidence="1 2">
    <name type="scientific">Rhodocyclus tenuis</name>
    <name type="common">Rhodospirillum tenue</name>
    <dbReference type="NCBI Taxonomy" id="1066"/>
    <lineage>
        <taxon>Bacteria</taxon>
        <taxon>Pseudomonadati</taxon>
        <taxon>Pseudomonadota</taxon>
        <taxon>Betaproteobacteria</taxon>
        <taxon>Rhodocyclales</taxon>
        <taxon>Rhodocyclaceae</taxon>
        <taxon>Rhodocyclus</taxon>
    </lineage>
</organism>
<reference evidence="1 2" key="1">
    <citation type="submission" date="2019-10" db="EMBL/GenBank/DDBJ databases">
        <title>Whole-genome sequence of the purple nonsulfur photosynthetic bacterium Rhodocyclus tenuis.</title>
        <authorList>
            <person name="Kyndt J.A."/>
            <person name="Meyer T.E."/>
        </authorList>
    </citation>
    <scope>NUCLEOTIDE SEQUENCE [LARGE SCALE GENOMIC DNA]</scope>
    <source>
        <strain evidence="1 2">DSM 110</strain>
    </source>
</reference>
<dbReference type="EMBL" id="WIXJ01000002">
    <property type="protein sequence ID" value="MQY51273.1"/>
    <property type="molecule type" value="Genomic_DNA"/>
</dbReference>
<accession>A0A6L5JV66</accession>
<comment type="caution">
    <text evidence="1">The sequence shown here is derived from an EMBL/GenBank/DDBJ whole genome shotgun (WGS) entry which is preliminary data.</text>
</comment>
<gene>
    <name evidence="1" type="ORF">GHK24_05730</name>
</gene>
<dbReference type="AlphaFoldDB" id="A0A6L5JV66"/>
<name>A0A6L5JV66_RHOTE</name>
<proteinExistence type="predicted"/>
<dbReference type="Proteomes" id="UP000480275">
    <property type="component" value="Unassembled WGS sequence"/>
</dbReference>
<evidence type="ECO:0000313" key="2">
    <source>
        <dbReference type="Proteomes" id="UP000480275"/>
    </source>
</evidence>
<evidence type="ECO:0000313" key="1">
    <source>
        <dbReference type="EMBL" id="MQY51273.1"/>
    </source>
</evidence>
<sequence>MKNQQARLHPRAADLGRIVDKLNAWAKAPATPAHSTALRLALRQYQQAAKAGRYEPIDRSCCMKTPASKEAPPVVPGSFESFGFVPEEGA</sequence>